<accession>A0A426TXU0</accession>
<dbReference type="EMBL" id="RSAS01000503">
    <property type="protein sequence ID" value="RRR70689.1"/>
    <property type="molecule type" value="Genomic_DNA"/>
</dbReference>
<evidence type="ECO:0000256" key="1">
    <source>
        <dbReference type="ARBA" id="ARBA00023002"/>
    </source>
</evidence>
<name>A0A426TXU0_9CHLR</name>
<dbReference type="Gene3D" id="2.30.110.10">
    <property type="entry name" value="Electron Transport, Fmn-binding Protein, Chain A"/>
    <property type="match status" value="1"/>
</dbReference>
<dbReference type="InterPro" id="IPR052019">
    <property type="entry name" value="F420H2_bilvrd_red/Heme_oxyg"/>
</dbReference>
<reference evidence="3 4" key="1">
    <citation type="submission" date="2018-12" db="EMBL/GenBank/DDBJ databases">
        <title>Genome Sequence of Candidatus Viridilinea halotolerans isolated from saline sulfide-rich spring.</title>
        <authorList>
            <person name="Grouzdev D.S."/>
            <person name="Burganskaya E.I."/>
            <person name="Krutkina M.S."/>
            <person name="Sukhacheva M.V."/>
            <person name="Gorlenko V.M."/>
        </authorList>
    </citation>
    <scope>NUCLEOTIDE SEQUENCE [LARGE SCALE GENOMIC DNA]</scope>
    <source>
        <strain evidence="3">Chok-6</strain>
    </source>
</reference>
<evidence type="ECO:0000313" key="4">
    <source>
        <dbReference type="Proteomes" id="UP000280307"/>
    </source>
</evidence>
<dbReference type="InterPro" id="IPR019965">
    <property type="entry name" value="PPOX_F420-dep_Rv2061_put"/>
</dbReference>
<keyword evidence="1 3" id="KW-0560">Oxidoreductase</keyword>
<dbReference type="Pfam" id="PF01243">
    <property type="entry name" value="PNPOx_N"/>
    <property type="match status" value="1"/>
</dbReference>
<dbReference type="PANTHER" id="PTHR35176:SF11">
    <property type="entry name" value="PYRIDOXAMINE 5'-PHOSPHATE OXIDASE FAMILY PROTEIN"/>
    <property type="match status" value="1"/>
</dbReference>
<comment type="caution">
    <text evidence="3">The sequence shown here is derived from an EMBL/GenBank/DDBJ whole genome shotgun (WGS) entry which is preliminary data.</text>
</comment>
<dbReference type="InterPro" id="IPR011576">
    <property type="entry name" value="Pyridox_Oxase_N"/>
</dbReference>
<dbReference type="SUPFAM" id="SSF50475">
    <property type="entry name" value="FMN-binding split barrel"/>
    <property type="match status" value="1"/>
</dbReference>
<sequence>MTQTPAEAAFSLLNKQQFINLVTLRKNGETVRTPMWFAEKNGRIYMMTPQDSGKIKRIRNNPNVQVGPADRAGKPLGTTLAGKARILTDPQEILVAKYALDDKYGLFKAILDFFATVFMDIQRAWVEITPVE</sequence>
<dbReference type="Proteomes" id="UP000280307">
    <property type="component" value="Unassembled WGS sequence"/>
</dbReference>
<dbReference type="InterPro" id="IPR012349">
    <property type="entry name" value="Split_barrel_FMN-bd"/>
</dbReference>
<dbReference type="PANTHER" id="PTHR35176">
    <property type="entry name" value="HEME OXYGENASE HI_0854-RELATED"/>
    <property type="match status" value="1"/>
</dbReference>
<dbReference type="GO" id="GO:0070967">
    <property type="term" value="F:coenzyme F420 binding"/>
    <property type="evidence" value="ECO:0007669"/>
    <property type="project" value="TreeGrafter"/>
</dbReference>
<dbReference type="AlphaFoldDB" id="A0A426TXU0"/>
<dbReference type="GO" id="GO:0005829">
    <property type="term" value="C:cytosol"/>
    <property type="evidence" value="ECO:0007669"/>
    <property type="project" value="TreeGrafter"/>
</dbReference>
<evidence type="ECO:0000259" key="2">
    <source>
        <dbReference type="Pfam" id="PF01243"/>
    </source>
</evidence>
<feature type="domain" description="Pyridoxamine 5'-phosphate oxidase N-terminal" evidence="2">
    <location>
        <begin position="7"/>
        <end position="130"/>
    </location>
</feature>
<protein>
    <submittedName>
        <fullName evidence="3">PPOX class F420-dependent oxidoreductase</fullName>
        <ecNumber evidence="3">1.-.-.-</ecNumber>
    </submittedName>
</protein>
<dbReference type="GO" id="GO:0016627">
    <property type="term" value="F:oxidoreductase activity, acting on the CH-CH group of donors"/>
    <property type="evidence" value="ECO:0007669"/>
    <property type="project" value="TreeGrafter"/>
</dbReference>
<proteinExistence type="predicted"/>
<dbReference type="EC" id="1.-.-.-" evidence="3"/>
<dbReference type="NCBIfam" id="TIGR03666">
    <property type="entry name" value="Rv2061_F420"/>
    <property type="match status" value="1"/>
</dbReference>
<evidence type="ECO:0000313" key="3">
    <source>
        <dbReference type="EMBL" id="RRR70689.1"/>
    </source>
</evidence>
<gene>
    <name evidence="3" type="ORF">EI684_12915</name>
</gene>
<organism evidence="3 4">
    <name type="scientific">Candidatus Viridilinea halotolerans</name>
    <dbReference type="NCBI Taxonomy" id="2491704"/>
    <lineage>
        <taxon>Bacteria</taxon>
        <taxon>Bacillati</taxon>
        <taxon>Chloroflexota</taxon>
        <taxon>Chloroflexia</taxon>
        <taxon>Chloroflexales</taxon>
        <taxon>Chloroflexineae</taxon>
        <taxon>Oscillochloridaceae</taxon>
        <taxon>Candidatus Viridilinea</taxon>
    </lineage>
</organism>